<dbReference type="Gene3D" id="2.30.29.30">
    <property type="entry name" value="Pleckstrin-homology domain (PH domain)/Phosphotyrosine-binding domain (PTB)"/>
    <property type="match status" value="1"/>
</dbReference>
<evidence type="ECO:0000256" key="2">
    <source>
        <dbReference type="ARBA" id="ARBA00008778"/>
    </source>
</evidence>
<dbReference type="GO" id="GO:0008047">
    <property type="term" value="F:enzyme activator activity"/>
    <property type="evidence" value="ECO:0007669"/>
    <property type="project" value="InterPro"/>
</dbReference>
<dbReference type="InterPro" id="IPR031953">
    <property type="entry name" value="mRNA_decap_C"/>
</dbReference>
<dbReference type="CDD" id="cd09804">
    <property type="entry name" value="Dcp1"/>
    <property type="match status" value="1"/>
</dbReference>
<protein>
    <submittedName>
        <fullName evidence="9">mRNA-decapping enzyme 1B</fullName>
    </submittedName>
</protein>
<evidence type="ECO:0000256" key="5">
    <source>
        <dbReference type="ARBA" id="ARBA00023161"/>
    </source>
</evidence>
<dbReference type="OrthoDB" id="440673at2759"/>
<keyword evidence="4" id="KW-0507">mRNA processing</keyword>
<dbReference type="Pfam" id="PF16741">
    <property type="entry name" value="mRNA_decap_C"/>
    <property type="match status" value="1"/>
</dbReference>
<evidence type="ECO:0000256" key="3">
    <source>
        <dbReference type="ARBA" id="ARBA00022490"/>
    </source>
</evidence>
<dbReference type="PANTHER" id="PTHR16290">
    <property type="entry name" value="TRANSCRIPTION FACTOR SMIF DECAPPING ENZYME DCP1"/>
    <property type="match status" value="1"/>
</dbReference>
<dbReference type="GO" id="GO:0006397">
    <property type="term" value="P:mRNA processing"/>
    <property type="evidence" value="ECO:0007669"/>
    <property type="project" value="UniProtKB-KW"/>
</dbReference>
<dbReference type="InterPro" id="IPR010334">
    <property type="entry name" value="Dcp1"/>
</dbReference>
<dbReference type="Proteomes" id="UP000504606">
    <property type="component" value="Unplaced"/>
</dbReference>
<keyword evidence="5" id="KW-0866">Nonsense-mediated mRNA decay</keyword>
<dbReference type="CTD" id="37790"/>
<evidence type="ECO:0000259" key="7">
    <source>
        <dbReference type="Pfam" id="PF16741"/>
    </source>
</evidence>
<dbReference type="InterPro" id="IPR011993">
    <property type="entry name" value="PH-like_dom_sf"/>
</dbReference>
<proteinExistence type="inferred from homology"/>
<dbReference type="Gene3D" id="6.10.140.2030">
    <property type="match status" value="1"/>
</dbReference>
<gene>
    <name evidence="9" type="primary">LOC113217776</name>
</gene>
<organism evidence="8 9">
    <name type="scientific">Frankliniella occidentalis</name>
    <name type="common">Western flower thrips</name>
    <name type="synonym">Euthrips occidentalis</name>
    <dbReference type="NCBI Taxonomy" id="133901"/>
    <lineage>
        <taxon>Eukaryota</taxon>
        <taxon>Metazoa</taxon>
        <taxon>Ecdysozoa</taxon>
        <taxon>Arthropoda</taxon>
        <taxon>Hexapoda</taxon>
        <taxon>Insecta</taxon>
        <taxon>Pterygota</taxon>
        <taxon>Neoptera</taxon>
        <taxon>Paraneoptera</taxon>
        <taxon>Thysanoptera</taxon>
        <taxon>Terebrantia</taxon>
        <taxon>Thripoidea</taxon>
        <taxon>Thripidae</taxon>
        <taxon>Frankliniella</taxon>
    </lineage>
</organism>
<dbReference type="SUPFAM" id="SSF50729">
    <property type="entry name" value="PH domain-like"/>
    <property type="match status" value="1"/>
</dbReference>
<dbReference type="RefSeq" id="XP_026293616.1">
    <property type="nucleotide sequence ID" value="XM_026437831.2"/>
</dbReference>
<dbReference type="Pfam" id="PF06058">
    <property type="entry name" value="DCP1"/>
    <property type="match status" value="1"/>
</dbReference>
<feature type="region of interest" description="Disordered" evidence="6">
    <location>
        <begin position="258"/>
        <end position="314"/>
    </location>
</feature>
<dbReference type="GO" id="GO:0000932">
    <property type="term" value="C:P-body"/>
    <property type="evidence" value="ECO:0007669"/>
    <property type="project" value="TreeGrafter"/>
</dbReference>
<evidence type="ECO:0000313" key="8">
    <source>
        <dbReference type="Proteomes" id="UP000504606"/>
    </source>
</evidence>
<dbReference type="PANTHER" id="PTHR16290:SF0">
    <property type="entry name" value="DECAPPING PROTEIN 1, ISOFORM A"/>
    <property type="match status" value="1"/>
</dbReference>
<name>A0A6J1TSG6_FRAOC</name>
<keyword evidence="8" id="KW-1185">Reference proteome</keyword>
<dbReference type="GeneID" id="113217776"/>
<evidence type="ECO:0000256" key="1">
    <source>
        <dbReference type="ARBA" id="ARBA00004496"/>
    </source>
</evidence>
<keyword evidence="3" id="KW-0963">Cytoplasm</keyword>
<dbReference type="KEGG" id="foc:113217776"/>
<evidence type="ECO:0000256" key="6">
    <source>
        <dbReference type="SAM" id="MobiDB-lite"/>
    </source>
</evidence>
<dbReference type="GO" id="GO:0003729">
    <property type="term" value="F:mRNA binding"/>
    <property type="evidence" value="ECO:0007669"/>
    <property type="project" value="TreeGrafter"/>
</dbReference>
<accession>A0A6J1TSG6</accession>
<reference evidence="9" key="1">
    <citation type="submission" date="2025-08" db="UniProtKB">
        <authorList>
            <consortium name="RefSeq"/>
        </authorList>
    </citation>
    <scope>IDENTIFICATION</scope>
    <source>
        <tissue evidence="9">Whole organism</tissue>
    </source>
</reference>
<dbReference type="GO" id="GO:0000184">
    <property type="term" value="P:nuclear-transcribed mRNA catabolic process, nonsense-mediated decay"/>
    <property type="evidence" value="ECO:0007669"/>
    <property type="project" value="UniProtKB-KW"/>
</dbReference>
<dbReference type="AlphaFoldDB" id="A0A6J1TSG6"/>
<feature type="domain" description="mRNA-decapping enzyme C-terminal" evidence="7">
    <location>
        <begin position="408"/>
        <end position="443"/>
    </location>
</feature>
<dbReference type="GO" id="GO:0031087">
    <property type="term" value="P:deadenylation-independent decapping of nuclear-transcribed mRNA"/>
    <property type="evidence" value="ECO:0007669"/>
    <property type="project" value="TreeGrafter"/>
</dbReference>
<feature type="region of interest" description="Disordered" evidence="6">
    <location>
        <begin position="332"/>
        <end position="359"/>
    </location>
</feature>
<comment type="subcellular location">
    <subcellularLocation>
        <location evidence="1">Cytoplasm</location>
    </subcellularLocation>
</comment>
<feature type="compositionally biased region" description="Basic and acidic residues" evidence="6">
    <location>
        <begin position="272"/>
        <end position="285"/>
    </location>
</feature>
<evidence type="ECO:0000256" key="4">
    <source>
        <dbReference type="ARBA" id="ARBA00022664"/>
    </source>
</evidence>
<evidence type="ECO:0000313" key="9">
    <source>
        <dbReference type="RefSeq" id="XP_026293616.1"/>
    </source>
</evidence>
<dbReference type="GO" id="GO:0000290">
    <property type="term" value="P:deadenylation-dependent decapping of nuclear-transcribed mRNA"/>
    <property type="evidence" value="ECO:0007669"/>
    <property type="project" value="InterPro"/>
</dbReference>
<sequence>MADSNHSSASNQINLAAVKRVDPYARDILEKASQVALYSFNGEKNEWKKTEVEGALFVYSRTGEPFHNILIMNRLSTQNLMEPVIQGLDIQRQEPFLLYRNSKCDINGIWFYDKDECVRIAEVLDRLVREAPLTNCPPPVTKPVPVSAPLHNNNNNNNGTDIFSMLSKAQEDYFSKNVLSPNHAPDTQPAETPQTVLDFFAKASTSSSKPAVAQSPALFIAQAQHAAQRVQAPEAHDPNLKPILQRLKSNPVHSVEHIEKQQRSVTPQQADVHPEPKSAQKDQKRSGFKLKPVKENGKNKGQSGPGANPVNNSAITTVTNGINFLRISPTNVTGSPQQGVLASPRTPGTSGPILDSRPDVTPKPALMPPVMFTSSPAHEASLQSTPHSHQAHMTLGNQVSRSPPLKPEPLTKNQLLQAFHYLLKNDPDFVNTLHEAYVKSFAEIVP</sequence>
<comment type="similarity">
    <text evidence="2">Belongs to the DCP1 family.</text>
</comment>